<geneLocation type="plasmid" evidence="2">
    <name>pPUV-3</name>
</geneLocation>
<reference evidence="2" key="1">
    <citation type="journal article" date="2021" name="Antimicrob. Agents Chemother.">
        <title>Epidemic territorial spread of IncP-2-type VIM-2 carbapenemase-encoding megaplasmids in nosocomial Pseudomonas aeruginosa populations.</title>
        <authorList>
            <person name="Urbanowicz P."/>
            <person name="Bitar I."/>
            <person name="Izdebski R."/>
            <person name="Baraniak A."/>
            <person name="Literacka E."/>
            <person name="Hrabak J."/>
            <person name="Gniadkowski M."/>
        </authorList>
    </citation>
    <scope>NUCLEOTIDE SEQUENCE</scope>
    <source>
        <strain evidence="1">NMI259/06</strain>
        <strain evidence="3">NMI3364/08</strain>
        <strain evidence="2">NMI981/06</strain>
        <plasmid evidence="1">pPUV-2</plasmid>
        <plasmid evidence="2">pPUV-3</plasmid>
        <plasmid evidence="3">pPUV-9</plasmid>
    </source>
</reference>
<accession>A0A7L9EA64</accession>
<dbReference type="RefSeq" id="WP_193826300.1">
    <property type="nucleotide sequence ID" value="NZ_MT732180.1"/>
</dbReference>
<dbReference type="EMBL" id="MT732181">
    <property type="protein sequence ID" value="QOJ63496.1"/>
    <property type="molecule type" value="Genomic_DNA"/>
</dbReference>
<dbReference type="AlphaFoldDB" id="A0A7L9EA64"/>
<evidence type="ECO:0000313" key="1">
    <source>
        <dbReference type="EMBL" id="QOJ62943.1"/>
    </source>
</evidence>
<dbReference type="InterPro" id="IPR045738">
    <property type="entry name" value="DUF6088"/>
</dbReference>
<proteinExistence type="predicted"/>
<evidence type="ECO:0000313" key="2">
    <source>
        <dbReference type="EMBL" id="QOJ63496.1"/>
    </source>
</evidence>
<sequence length="197" mass="21554">MKTLPETILEYGKHLPEGSVLTPKEFLHLAGRAAVDRAFSRLVKAGQLMRITRGIYVVPIASRFGQRAPSTDKVVASLASKHHEVIARNGAHTANALGLTLQMPTREVFLTTGSSRTLQLGKAKIQIEHAPRWLLALGTSAAGDAIRALAWLGQEHVREATAKLHRQLPHNEWQMLHSVRAQLPSWMAEAIGSEAAD</sequence>
<organism evidence="2">
    <name type="scientific">Pseudomonas aeruginosa</name>
    <dbReference type="NCBI Taxonomy" id="287"/>
    <lineage>
        <taxon>Bacteria</taxon>
        <taxon>Pseudomonadati</taxon>
        <taxon>Pseudomonadota</taxon>
        <taxon>Gammaproteobacteria</taxon>
        <taxon>Pseudomonadales</taxon>
        <taxon>Pseudomonadaceae</taxon>
        <taxon>Pseudomonas</taxon>
    </lineage>
</organism>
<dbReference type="EMBL" id="MT732180">
    <property type="protein sequence ID" value="QOJ62943.1"/>
    <property type="molecule type" value="Genomic_DNA"/>
</dbReference>
<geneLocation type="plasmid" evidence="3">
    <name>pPUV-9</name>
</geneLocation>
<protein>
    <submittedName>
        <fullName evidence="2">Putative antitoxin</fullName>
    </submittedName>
</protein>
<evidence type="ECO:0000313" key="3">
    <source>
        <dbReference type="EMBL" id="QOJ66775.1"/>
    </source>
</evidence>
<keyword evidence="2" id="KW-0614">Plasmid</keyword>
<name>A0A7L9EA64_PSEAI</name>
<geneLocation type="plasmid" evidence="1">
    <name>pPUV-2</name>
</geneLocation>
<dbReference type="Pfam" id="PF19570">
    <property type="entry name" value="DUF6088"/>
    <property type="match status" value="1"/>
</dbReference>
<dbReference type="EMBL" id="MT732187">
    <property type="protein sequence ID" value="QOJ66775.1"/>
    <property type="molecule type" value="Genomic_DNA"/>
</dbReference>